<dbReference type="Pfam" id="PF00004">
    <property type="entry name" value="AAA"/>
    <property type="match status" value="1"/>
</dbReference>
<accession>A0AAW6RKK6</accession>
<dbReference type="SMART" id="SM00382">
    <property type="entry name" value="AAA"/>
    <property type="match status" value="1"/>
</dbReference>
<feature type="coiled-coil region" evidence="1">
    <location>
        <begin position="872"/>
        <end position="899"/>
    </location>
</feature>
<dbReference type="Gene3D" id="3.40.50.300">
    <property type="entry name" value="P-loop containing nucleotide triphosphate hydrolases"/>
    <property type="match status" value="1"/>
</dbReference>
<proteinExistence type="predicted"/>
<dbReference type="InterPro" id="IPR020958">
    <property type="entry name" value="DUF3686"/>
</dbReference>
<comment type="caution">
    <text evidence="3">The sequence shown here is derived from an EMBL/GenBank/DDBJ whole genome shotgun (WGS) entry which is preliminary data.</text>
</comment>
<sequence length="1857" mass="204412">MNAPEERNAERAAENPEAAAVDAVDAVDAAVAASSSYELLKKRLQAQGGALLDKALALNAGRQAQFGQTEQRLVLRTRARTEHNCVARDMVRIGPGKLLFGFNVFMGLRQETGVGDVFALYELAHTEGEAESDELIALPIEGSFLQDARFVADFRELYTYYKHATLRQLTHTQEYVLASFQIGQQNQDIRVFRWRHESDGSLTYVDNRGERDIALPASHDFEWTAVTREQHVSGRHPHINILDTVFVETTGGDLTVKVENNTESGLGIYSEPVEDASQALGDAEIAYAKLGRLILLRIRPYRESTVRYLVYNQRTQQVVRIDAIGASCVQLPEDHGIIFPGGYYLQSGEYKQFDLPAETAANLRFARMLRSPNGEDVAYIFYGSTPHNGKSGQGHSDISHLDIPHYALFTYNLIEKRLAAPIMANGFARFYDGRVLVFQATQGEATRIHPMQLWQTPFATEEYASRQPGRHGTGFYGRVGNADLVRGISDLNGIARAVREQAPTRTAYEDLIRQCQRARDAYFWLDAPEAGQAAQDLHAIEQTAQATLAEFEKVEAIRASTARALDAAESKTRELLGELAAQMWRQPADFVHALEQLRQRQGEMHALRELRYADVPRIDGMAQQLAAEQQRVGERALQFLSGEKAFAAQEQALAQLTQQLPQAGSATQVGDMLAGLDAQAAGLDLLSEQIGLLPGGDAVQRTAILDRIARLYADINRLRAEARQRRRTLGAAEQRAEFGAQFKLFGQAVENALELADTPEKCDEALTRLLAQLEDIEARFAEQEDFLADIAAQREAVYEALGARRQSLLDARQRRAKALADAAGRILDGVPRRVASFADVAQVHSYFAADPLLAKLREQVAELRRLGAAVAADDLATRLKAAQEQAMRAVRDQRDLAAEDAAGGAGGIRLGQHVFTVNRQPIDLTLVAHEEGGQPALAWQITGTDYLAPARDERLLALRPFWNQPLASETPQLARAEWLAAQWLDAVQAGQAEPGWDALLAALTESDLADPADPAESAENGEAAAPAALLEPLRRFAAARYQEGYQRGIHDDDALAIVRALAPMQAAAGLLVYSGAARALALLMWENGLRDEARESLARRARAAQGIALLFSERQSVDALAAEADLMLQAFAAEHPDVLQELLPAADDAQERASLCREAAAYLARELAQGEAEGGLTWAASGSGQDLAAALERSLDSGGQLAAWQRDLAAAAPLEKWRIARQWASAFAQAQGKDSAARPGSVEDAATCLACAAARRRVNAALTATVTGLRSEHPRITNGTLALDLNDFWQRVRRHRERVLPGFHAFQTLRHELLEQERARLHLAQFQAQPLTTFVRNRLIDEVYLPLIGANLARQIGAAGEASRSDRSGLLLLISPPGYGKTTLMEYVAQRLGLVFVRINCPALGHGVTSIDPAAAPNSAARQELEKLNLGLAMGSNVMLYLDDIQHTHPEFLQKFIALADSTRRIEGVWQGQSRTWDMRGKRFAIVMAGNPYTESGEVFRIPDMLANRADIYNLGDVLTGREEAFALSYIENSLTSHPVTQPLASREPQDVQLLVRMAQGETVDAARLAHPYSAAELEEIRNLLVRLMSVRDVLLKVNQAYIQSAAQDDRYRQSPPFRLQGSYRNMARLAPQVTPLMTPQEIGDLLRDHYRAEAQTLTSGAEENLLQLAQLTGQATEAETARWQQVQAEFRRQRQMGGADDDPAIRITRGLLDISRSLEALNPEKTAEKLARQLTQGHMLLARPLTALARSIKEGDAATQRQLQDTLSATAAALKALQGAAADLAQHSDRAQEKRMVEALLSLSVTYRQLIMPLVRGIEARLGHDAPTRAQTHAQIEQVEKELRKLEQKEHEPRSS</sequence>
<evidence type="ECO:0000259" key="2">
    <source>
        <dbReference type="SMART" id="SM00382"/>
    </source>
</evidence>
<protein>
    <submittedName>
        <fullName evidence="3">DNA repair ATPase</fullName>
    </submittedName>
</protein>
<dbReference type="SUPFAM" id="SSF52540">
    <property type="entry name" value="P-loop containing nucleoside triphosphate hydrolases"/>
    <property type="match status" value="1"/>
</dbReference>
<dbReference type="RefSeq" id="WP_279523514.1">
    <property type="nucleotide sequence ID" value="NZ_JARVII010000002.1"/>
</dbReference>
<dbReference type="GO" id="GO:0016887">
    <property type="term" value="F:ATP hydrolysis activity"/>
    <property type="evidence" value="ECO:0007669"/>
    <property type="project" value="InterPro"/>
</dbReference>
<reference evidence="3 4" key="1">
    <citation type="submission" date="2023-04" db="EMBL/GenBank/DDBJ databases">
        <title>Ottowia paracancer sp. nov., isolated from human stomach.</title>
        <authorList>
            <person name="Song Y."/>
        </authorList>
    </citation>
    <scope>NUCLEOTIDE SEQUENCE [LARGE SCALE GENOMIC DNA]</scope>
    <source>
        <strain evidence="3 4">10c7w1</strain>
    </source>
</reference>
<gene>
    <name evidence="3" type="ORF">QB898_01455</name>
</gene>
<evidence type="ECO:0000313" key="3">
    <source>
        <dbReference type="EMBL" id="MDG9698397.1"/>
    </source>
</evidence>
<organism evidence="3 4">
    <name type="scientific">Ottowia cancrivicina</name>
    <dbReference type="NCBI Taxonomy" id="3040346"/>
    <lineage>
        <taxon>Bacteria</taxon>
        <taxon>Pseudomonadati</taxon>
        <taxon>Pseudomonadota</taxon>
        <taxon>Betaproteobacteria</taxon>
        <taxon>Burkholderiales</taxon>
        <taxon>Comamonadaceae</taxon>
        <taxon>Ottowia</taxon>
    </lineage>
</organism>
<evidence type="ECO:0000313" key="4">
    <source>
        <dbReference type="Proteomes" id="UP001237156"/>
    </source>
</evidence>
<dbReference type="InterPro" id="IPR003593">
    <property type="entry name" value="AAA+_ATPase"/>
</dbReference>
<dbReference type="GO" id="GO:0005524">
    <property type="term" value="F:ATP binding"/>
    <property type="evidence" value="ECO:0007669"/>
    <property type="project" value="InterPro"/>
</dbReference>
<feature type="domain" description="AAA+ ATPase" evidence="2">
    <location>
        <begin position="1367"/>
        <end position="1516"/>
    </location>
</feature>
<dbReference type="CDD" id="cd00009">
    <property type="entry name" value="AAA"/>
    <property type="match status" value="1"/>
</dbReference>
<dbReference type="Pfam" id="PF12458">
    <property type="entry name" value="DUF3686"/>
    <property type="match status" value="1"/>
</dbReference>
<dbReference type="InterPro" id="IPR027417">
    <property type="entry name" value="P-loop_NTPase"/>
</dbReference>
<keyword evidence="1" id="KW-0175">Coiled coil</keyword>
<dbReference type="EMBL" id="JARVII010000002">
    <property type="protein sequence ID" value="MDG9698397.1"/>
    <property type="molecule type" value="Genomic_DNA"/>
</dbReference>
<name>A0AAW6RKK6_9BURK</name>
<evidence type="ECO:0000256" key="1">
    <source>
        <dbReference type="SAM" id="Coils"/>
    </source>
</evidence>
<dbReference type="InterPro" id="IPR057224">
    <property type="entry name" value="DUF7902"/>
</dbReference>
<dbReference type="InterPro" id="IPR003959">
    <property type="entry name" value="ATPase_AAA_core"/>
</dbReference>
<dbReference type="Proteomes" id="UP001237156">
    <property type="component" value="Unassembled WGS sequence"/>
</dbReference>
<dbReference type="Pfam" id="PF25472">
    <property type="entry name" value="DUF7902"/>
    <property type="match status" value="1"/>
</dbReference>
<keyword evidence="4" id="KW-1185">Reference proteome</keyword>